<comment type="caution">
    <text evidence="3">The sequence shown here is derived from an EMBL/GenBank/DDBJ whole genome shotgun (WGS) entry which is preliminary data.</text>
</comment>
<dbReference type="Gene3D" id="3.40.50.10540">
    <property type="entry name" value="Crotonobetainyl-coa:carnitine coa-transferase, domain 1"/>
    <property type="match status" value="1"/>
</dbReference>
<dbReference type="Proteomes" id="UP000216225">
    <property type="component" value="Unassembled WGS sequence"/>
</dbReference>
<keyword evidence="1 3" id="KW-0808">Transferase</keyword>
<dbReference type="GO" id="GO:0008410">
    <property type="term" value="F:CoA-transferase activity"/>
    <property type="evidence" value="ECO:0007669"/>
    <property type="project" value="TreeGrafter"/>
</dbReference>
<dbReference type="InterPro" id="IPR003673">
    <property type="entry name" value="CoA-Trfase_fam_III"/>
</dbReference>
<dbReference type="SUPFAM" id="SSF89796">
    <property type="entry name" value="CoA-transferase family III (CaiB/BaiF)"/>
    <property type="match status" value="1"/>
</dbReference>
<dbReference type="InterPro" id="IPR044855">
    <property type="entry name" value="CoA-Trfase_III_dom3_sf"/>
</dbReference>
<dbReference type="AlphaFoldDB" id="A0A3R7HU22"/>
<organism evidence="3 4">
    <name type="scientific">Alicycliphilus denitrificans</name>
    <dbReference type="NCBI Taxonomy" id="179636"/>
    <lineage>
        <taxon>Bacteria</taxon>
        <taxon>Pseudomonadati</taxon>
        <taxon>Pseudomonadota</taxon>
        <taxon>Betaproteobacteria</taxon>
        <taxon>Burkholderiales</taxon>
        <taxon>Comamonadaceae</taxon>
        <taxon>Alicycliphilus</taxon>
    </lineage>
</organism>
<accession>A0A3R7HU22</accession>
<dbReference type="InterPro" id="IPR050483">
    <property type="entry name" value="CoA-transferase_III_domain"/>
</dbReference>
<gene>
    <name evidence="3" type="ORF">CE154_018635</name>
</gene>
<name>A0A3R7HU22_9BURK</name>
<evidence type="ECO:0000256" key="2">
    <source>
        <dbReference type="SAM" id="MobiDB-lite"/>
    </source>
</evidence>
<sequence>MSHTPPLPLAGFTVVELTDNASAPFAGELLAQLGAEVWKVERPGGDASRRWGFERWRGACSSYHVLNRGKRALCLDVKDADDLAQLHRLIDEKADVFIHNLRPGTSGKYQLDAETLRGRKPSLVYCEVGAFGHVGPLREEPGYDPMMQAFSGIMSLTGDADRPPSRAGVSIIDLGTGTWAAFGVVAALLRRNIQGMGATVSCSLFETALVWMALSLGTAAAGGGQGERLGSGIGFVAPSRAYMTADGYLMLSCANDALFVKLCEAIGHPQWSSDERFATNTARLHHRAQLDALLEACLREHPLDHWQRQLRAHGVPSAPVQEVEEVLRHEQVRALGILGRPSDEEFEVVGFPLSFDGQRPPPLGPAGDLGQDNGLLRGR</sequence>
<evidence type="ECO:0000313" key="3">
    <source>
        <dbReference type="EMBL" id="RKJ95124.1"/>
    </source>
</evidence>
<dbReference type="PANTHER" id="PTHR48207">
    <property type="entry name" value="SUCCINATE--HYDROXYMETHYLGLUTARATE COA-TRANSFERASE"/>
    <property type="match status" value="1"/>
</dbReference>
<dbReference type="InterPro" id="IPR023606">
    <property type="entry name" value="CoA-Trfase_III_dom_1_sf"/>
</dbReference>
<evidence type="ECO:0000256" key="1">
    <source>
        <dbReference type="ARBA" id="ARBA00022679"/>
    </source>
</evidence>
<evidence type="ECO:0000313" key="4">
    <source>
        <dbReference type="Proteomes" id="UP000216225"/>
    </source>
</evidence>
<dbReference type="Pfam" id="PF02515">
    <property type="entry name" value="CoA_transf_3"/>
    <property type="match status" value="1"/>
</dbReference>
<protein>
    <submittedName>
        <fullName evidence="3">CoA transferase</fullName>
    </submittedName>
</protein>
<dbReference type="EMBL" id="NKDB02000004">
    <property type="protein sequence ID" value="RKJ95124.1"/>
    <property type="molecule type" value="Genomic_DNA"/>
</dbReference>
<feature type="region of interest" description="Disordered" evidence="2">
    <location>
        <begin position="356"/>
        <end position="379"/>
    </location>
</feature>
<dbReference type="Gene3D" id="3.30.1540.10">
    <property type="entry name" value="formyl-coa transferase, domain 3"/>
    <property type="match status" value="1"/>
</dbReference>
<dbReference type="RefSeq" id="WP_094437633.1">
    <property type="nucleotide sequence ID" value="NZ_NKDB02000004.1"/>
</dbReference>
<reference evidence="3 4" key="1">
    <citation type="submission" date="2018-09" db="EMBL/GenBank/DDBJ databases">
        <title>Genome comparison of Alicycliphilus sp. BQ1, a polyurethanolytic bacterium, with its closest phylogenetic relatives Alicycliphilus denitrificans BC and K601, unable to attack polyurethane.</title>
        <authorList>
            <person name="Loza-Tavera H."/>
            <person name="Lozano L."/>
            <person name="Cevallos M."/>
            <person name="Maya-Lucas O."/>
            <person name="Garcia-Mena J."/>
            <person name="Hernandez J."/>
        </authorList>
    </citation>
    <scope>NUCLEOTIDE SEQUENCE [LARGE SCALE GENOMIC DNA]</scope>
    <source>
        <strain evidence="3 4">BQ1</strain>
    </source>
</reference>
<proteinExistence type="predicted"/>
<dbReference type="PANTHER" id="PTHR48207:SF3">
    <property type="entry name" value="SUCCINATE--HYDROXYMETHYLGLUTARATE COA-TRANSFERASE"/>
    <property type="match status" value="1"/>
</dbReference>